<feature type="region of interest" description="Disordered" evidence="1">
    <location>
        <begin position="19"/>
        <end position="92"/>
    </location>
</feature>
<feature type="compositionally biased region" description="Basic and acidic residues" evidence="1">
    <location>
        <begin position="56"/>
        <end position="65"/>
    </location>
</feature>
<accession>A0ABY2QHV9</accession>
<comment type="caution">
    <text evidence="2">The sequence shown here is derived from an EMBL/GenBank/DDBJ whole genome shotgun (WGS) entry which is preliminary data.</text>
</comment>
<evidence type="ECO:0000313" key="2">
    <source>
        <dbReference type="EMBL" id="THG40288.1"/>
    </source>
</evidence>
<protein>
    <submittedName>
        <fullName evidence="2">Uncharacterized protein</fullName>
    </submittedName>
</protein>
<reference evidence="2 3" key="1">
    <citation type="submission" date="2019-04" db="EMBL/GenBank/DDBJ databases">
        <title>Microbes associate with the intestines of laboratory mice.</title>
        <authorList>
            <person name="Navarre W."/>
            <person name="Wong E."/>
            <person name="Huang K.C."/>
            <person name="Tropini C."/>
            <person name="Ng K."/>
            <person name="Yu B."/>
        </authorList>
    </citation>
    <scope>NUCLEOTIDE SEQUENCE [LARGE SCALE GENOMIC DNA]</scope>
    <source>
        <strain evidence="2 3">NM83_B4-11</strain>
    </source>
</reference>
<organism evidence="2 3">
    <name type="scientific">Sphingomonas olei</name>
    <dbReference type="NCBI Taxonomy" id="1886787"/>
    <lineage>
        <taxon>Bacteria</taxon>
        <taxon>Pseudomonadati</taxon>
        <taxon>Pseudomonadota</taxon>
        <taxon>Alphaproteobacteria</taxon>
        <taxon>Sphingomonadales</taxon>
        <taxon>Sphingomonadaceae</taxon>
        <taxon>Sphingomonas</taxon>
    </lineage>
</organism>
<evidence type="ECO:0000313" key="3">
    <source>
        <dbReference type="Proteomes" id="UP000308038"/>
    </source>
</evidence>
<gene>
    <name evidence="2" type="ORF">E5988_08635</name>
</gene>
<name>A0ABY2QHV9_9SPHN</name>
<keyword evidence="3" id="KW-1185">Reference proteome</keyword>
<feature type="compositionally biased region" description="Low complexity" evidence="1">
    <location>
        <begin position="33"/>
        <end position="44"/>
    </location>
</feature>
<evidence type="ECO:0000256" key="1">
    <source>
        <dbReference type="SAM" id="MobiDB-lite"/>
    </source>
</evidence>
<proteinExistence type="predicted"/>
<sequence>MLPWILVALVLGYAAGRLRREEDDEDGRDDRLALAPPAALARPAGEQGGFSQVRDAGPEAIRDPQPRWSEVDEASDESFPASDPPSFSMPGR</sequence>
<dbReference type="EMBL" id="SSTI01000005">
    <property type="protein sequence ID" value="THG40288.1"/>
    <property type="molecule type" value="Genomic_DNA"/>
</dbReference>
<dbReference type="Proteomes" id="UP000308038">
    <property type="component" value="Unassembled WGS sequence"/>
</dbReference>